<proteinExistence type="predicted"/>
<sequence>MRRQGSNSQRPAPGVQDCGCHIPVTASSLETVKEHFEHPREGCTWYRRPPAHREEAHSPPGRCGRRTHSVKGWVPAPLHAAASREST</sequence>
<gene>
    <name evidence="1" type="ORF">MRATA1EN22A_LOCUS27493</name>
</gene>
<name>A0AC60A6D2_RANTA</name>
<reference evidence="1" key="1">
    <citation type="submission" date="2023-05" db="EMBL/GenBank/DDBJ databases">
        <authorList>
            <consortium name="ELIXIR-Norway"/>
        </authorList>
    </citation>
    <scope>NUCLEOTIDE SEQUENCE</scope>
</reference>
<dbReference type="EMBL" id="OX596092">
    <property type="protein sequence ID" value="CAN0563267.1"/>
    <property type="molecule type" value="Genomic_DNA"/>
</dbReference>
<protein>
    <submittedName>
        <fullName evidence="1">Uncharacterized protein</fullName>
    </submittedName>
</protein>
<accession>A0AC60A6D2</accession>
<evidence type="ECO:0000313" key="1">
    <source>
        <dbReference type="EMBL" id="CAN0563267.1"/>
    </source>
</evidence>
<reference evidence="1" key="2">
    <citation type="submission" date="2025-03" db="EMBL/GenBank/DDBJ databases">
        <authorList>
            <consortium name="ELIXIR-Norway"/>
            <consortium name="Elixir Norway"/>
        </authorList>
    </citation>
    <scope>NUCLEOTIDE SEQUENCE</scope>
</reference>
<dbReference type="Proteomes" id="UP001162501">
    <property type="component" value="Chromosome 8"/>
</dbReference>
<evidence type="ECO:0000313" key="2">
    <source>
        <dbReference type="Proteomes" id="UP001162501"/>
    </source>
</evidence>
<organism evidence="1 2">
    <name type="scientific">Rangifer tarandus platyrhynchus</name>
    <name type="common">Svalbard reindeer</name>
    <dbReference type="NCBI Taxonomy" id="3082113"/>
    <lineage>
        <taxon>Eukaryota</taxon>
        <taxon>Metazoa</taxon>
        <taxon>Chordata</taxon>
        <taxon>Craniata</taxon>
        <taxon>Vertebrata</taxon>
        <taxon>Euteleostomi</taxon>
        <taxon>Mammalia</taxon>
        <taxon>Eutheria</taxon>
        <taxon>Laurasiatheria</taxon>
        <taxon>Artiodactyla</taxon>
        <taxon>Ruminantia</taxon>
        <taxon>Pecora</taxon>
        <taxon>Cervidae</taxon>
        <taxon>Odocoileinae</taxon>
        <taxon>Rangifer</taxon>
    </lineage>
</organism>